<name>A0A1Y2EZS6_9FUNG</name>
<gene>
    <name evidence="1" type="ORF">LY90DRAFT_102013</name>
</gene>
<dbReference type="EMBL" id="MCOG01000020">
    <property type="protein sequence ID" value="ORY77141.1"/>
    <property type="molecule type" value="Genomic_DNA"/>
</dbReference>
<dbReference type="AlphaFoldDB" id="A0A1Y2EZS6"/>
<comment type="caution">
    <text evidence="1">The sequence shown here is derived from an EMBL/GenBank/DDBJ whole genome shotgun (WGS) entry which is preliminary data.</text>
</comment>
<dbReference type="Proteomes" id="UP000193920">
    <property type="component" value="Unassembled WGS sequence"/>
</dbReference>
<keyword evidence="2" id="KW-1185">Reference proteome</keyword>
<evidence type="ECO:0000313" key="1">
    <source>
        <dbReference type="EMBL" id="ORY77141.1"/>
    </source>
</evidence>
<proteinExistence type="predicted"/>
<accession>A0A1Y2EZS6</accession>
<evidence type="ECO:0000313" key="2">
    <source>
        <dbReference type="Proteomes" id="UP000193920"/>
    </source>
</evidence>
<reference evidence="1 2" key="1">
    <citation type="submission" date="2016-08" db="EMBL/GenBank/DDBJ databases">
        <title>A Parts List for Fungal Cellulosomes Revealed by Comparative Genomics.</title>
        <authorList>
            <consortium name="DOE Joint Genome Institute"/>
            <person name="Haitjema C.H."/>
            <person name="Gilmore S.P."/>
            <person name="Henske J.K."/>
            <person name="Solomon K.V."/>
            <person name="De Groot R."/>
            <person name="Kuo A."/>
            <person name="Mondo S.J."/>
            <person name="Salamov A.A."/>
            <person name="Labutti K."/>
            <person name="Zhao Z."/>
            <person name="Chiniquy J."/>
            <person name="Barry K."/>
            <person name="Brewer H.M."/>
            <person name="Purvine S.O."/>
            <person name="Wright A.T."/>
            <person name="Boxma B."/>
            <person name="Van Alen T."/>
            <person name="Hackstein J.H."/>
            <person name="Baker S.E."/>
            <person name="Grigoriev I.V."/>
            <person name="O'Malley M.A."/>
        </authorList>
    </citation>
    <scope>NUCLEOTIDE SEQUENCE [LARGE SCALE GENOMIC DNA]</scope>
    <source>
        <strain evidence="1 2">G1</strain>
    </source>
</reference>
<sequence>MICWFYFFLIYLYYSYFYHYFYFHYSFYYYYCFYYYYFYYHYYYQNYNPIHCFLLYFSLKKVDHLSRTYSYYHDYDY</sequence>
<organism evidence="1 2">
    <name type="scientific">Neocallimastix californiae</name>
    <dbReference type="NCBI Taxonomy" id="1754190"/>
    <lineage>
        <taxon>Eukaryota</taxon>
        <taxon>Fungi</taxon>
        <taxon>Fungi incertae sedis</taxon>
        <taxon>Chytridiomycota</taxon>
        <taxon>Chytridiomycota incertae sedis</taxon>
        <taxon>Neocallimastigomycetes</taxon>
        <taxon>Neocallimastigales</taxon>
        <taxon>Neocallimastigaceae</taxon>
        <taxon>Neocallimastix</taxon>
    </lineage>
</organism>
<protein>
    <submittedName>
        <fullName evidence="1">Uncharacterized protein</fullName>
    </submittedName>
</protein>